<dbReference type="Proteomes" id="UP000011645">
    <property type="component" value="Unassembled WGS sequence"/>
</dbReference>
<accession>D8JC50</accession>
<keyword evidence="6" id="KW-1185">Reference proteome</keyword>
<evidence type="ECO:0000313" key="6">
    <source>
        <dbReference type="Proteomes" id="UP000011645"/>
    </source>
</evidence>
<dbReference type="GeneID" id="54763700"/>
<dbReference type="AlphaFoldDB" id="D8JC50"/>
<dbReference type="RefSeq" id="WP_008415446.1">
    <property type="nucleotide sequence ID" value="NC_014299.1"/>
</dbReference>
<sequence>MTRQGLANRIESLEAERPGDGTVIELRDTVVATPWEPTEGEAPEPGVTEERIEL</sequence>
<dbReference type="EMBL" id="AOHV01000020">
    <property type="protein sequence ID" value="ELY38606.1"/>
    <property type="molecule type" value="Genomic_DNA"/>
</dbReference>
<evidence type="ECO:0000313" key="3">
    <source>
        <dbReference type="EMBL" id="ADJ16988.1"/>
    </source>
</evidence>
<dbReference type="KEGG" id="hje:HacjB3_18073"/>
<gene>
    <name evidence="2" type="ordered locus">HacjB3_18073</name>
    <name evidence="3" type="ordered locus">HacjB3_18228</name>
    <name evidence="4" type="ORF">C497_06689</name>
</gene>
<proteinExistence type="predicted"/>
<feature type="region of interest" description="Disordered" evidence="1">
    <location>
        <begin position="34"/>
        <end position="54"/>
    </location>
</feature>
<keyword evidence="2" id="KW-0614">Plasmid</keyword>
<evidence type="ECO:0000313" key="2">
    <source>
        <dbReference type="EMBL" id="ADJ16957.1"/>
    </source>
</evidence>
<dbReference type="EMBL" id="CP002064">
    <property type="protein sequence ID" value="ADJ16957.1"/>
    <property type="molecule type" value="Genomic_DNA"/>
</dbReference>
<feature type="region of interest" description="Disordered" evidence="1">
    <location>
        <begin position="1"/>
        <end position="22"/>
    </location>
</feature>
<reference evidence="4 6" key="2">
    <citation type="journal article" date="2014" name="PLoS Genet.">
        <title>Phylogenetically driven sequencing of extremely halophilic archaea reveals strategies for static and dynamic osmo-response.</title>
        <authorList>
            <person name="Becker E.A."/>
            <person name="Seitzer P.M."/>
            <person name="Tritt A."/>
            <person name="Larsen D."/>
            <person name="Krusor M."/>
            <person name="Yao A.I."/>
            <person name="Wu D."/>
            <person name="Madern D."/>
            <person name="Eisen J.A."/>
            <person name="Darling A.E."/>
            <person name="Facciotti M.T."/>
        </authorList>
    </citation>
    <scope>NUCLEOTIDE SEQUENCE [LARGE SCALE GENOMIC DNA]</scope>
    <source>
        <strain evidence="4">B3</strain>
        <strain evidence="6">DSM 18796 / CECT 7217 / JCM 14584 / KCTC 4019 / B3</strain>
    </source>
</reference>
<dbReference type="EMBL" id="CP002064">
    <property type="protein sequence ID" value="ADJ16988.1"/>
    <property type="molecule type" value="Genomic_DNA"/>
</dbReference>
<dbReference type="KEGG" id="hje:HacjB3_18228"/>
<dbReference type="Proteomes" id="UP000000390">
    <property type="component" value="Plasmid 2"/>
</dbReference>
<organism evidence="2 5">
    <name type="scientific">Halalkalicoccus jeotgali (strain DSM 18796 / CECT 7217 / JCM 14584 / KCTC 4019 / B3)</name>
    <dbReference type="NCBI Taxonomy" id="795797"/>
    <lineage>
        <taxon>Archaea</taxon>
        <taxon>Methanobacteriati</taxon>
        <taxon>Methanobacteriota</taxon>
        <taxon>Stenosarchaea group</taxon>
        <taxon>Halobacteria</taxon>
        <taxon>Halobacteriales</taxon>
        <taxon>Halococcaceae</taxon>
        <taxon>Halalkalicoccus</taxon>
    </lineage>
</organism>
<dbReference type="HOGENOM" id="CLU_3038937_0_0_2"/>
<evidence type="ECO:0000256" key="1">
    <source>
        <dbReference type="SAM" id="MobiDB-lite"/>
    </source>
</evidence>
<evidence type="ECO:0000313" key="5">
    <source>
        <dbReference type="Proteomes" id="UP000000390"/>
    </source>
</evidence>
<geneLocation type="plasmid" evidence="2 5">
    <name>2</name>
</geneLocation>
<reference evidence="2 5" key="1">
    <citation type="journal article" date="2010" name="J. Bacteriol.">
        <title>Complete genome sequence of Halalkalicoccus jeotgali B3(T), an extremely halophilic archaeon.</title>
        <authorList>
            <person name="Roh S.W."/>
            <person name="Nam Y.D."/>
            <person name="Nam S.H."/>
            <person name="Choi S.H."/>
            <person name="Park H.S."/>
            <person name="Bae J.W."/>
        </authorList>
    </citation>
    <scope>NUCLEOTIDE SEQUENCE [LARGE SCALE GENOMIC DNA]</scope>
    <source>
        <strain evidence="2">B3</strain>
        <strain evidence="5">DSM 18796 / CECT 7217 / JCM 14584 / KCTC 4019 / B3</strain>
        <plasmid evidence="5">2</plasmid>
    </source>
</reference>
<dbReference type="PATRIC" id="fig|795797.18.peg.3521"/>
<evidence type="ECO:0000313" key="4">
    <source>
        <dbReference type="EMBL" id="ELY38606.1"/>
    </source>
</evidence>
<protein>
    <submittedName>
        <fullName evidence="2">Uncharacterized protein</fullName>
    </submittedName>
</protein>
<name>D8JC50_HALJB</name>